<name>A0A840FV63_RHOTE</name>
<dbReference type="EMBL" id="JACIGE010000001">
    <property type="protein sequence ID" value="MBB4245987.1"/>
    <property type="molecule type" value="Genomic_DNA"/>
</dbReference>
<reference evidence="3 4" key="1">
    <citation type="submission" date="2020-08" db="EMBL/GenBank/DDBJ databases">
        <title>Genome sequencing of Purple Non-Sulfur Bacteria from various extreme environments.</title>
        <authorList>
            <person name="Mayer M."/>
        </authorList>
    </citation>
    <scope>NUCLEOTIDE SEQUENCE [LARGE SCALE GENOMIC DNA]</scope>
    <source>
        <strain evidence="3 4">2761</strain>
    </source>
</reference>
<accession>A0A840FV63</accession>
<feature type="compositionally biased region" description="Low complexity" evidence="1">
    <location>
        <begin position="22"/>
        <end position="85"/>
    </location>
</feature>
<feature type="region of interest" description="Disordered" evidence="1">
    <location>
        <begin position="9"/>
        <end position="98"/>
    </location>
</feature>
<sequence>MVFSFFKKAPEKMLVRPPAEPTRPAAKPAPAEPPTEVAAARKPAATPAPTAPVARQATAPAAAPGKRAATAAPAAPARSSAGATQRPAPAPASESHSLEFTDFSFSDATSGVLVEDAIDPIDADAEQGAMLWANAQVEAARAFLEDSVRTHRAGPGERLWLMLFDLYRLSGRAADFEALGIDYAQAFEKSPPIWRGALAPVASGERPAAAKVLPLSGALLGADAPALVSIAAALKKSPRIAVDVGALSACDSAGCAALLAQLGAARRAGGDIAFVGAEALAEKLSALVEPGRDAGAESWLLLLELLQQIGNMQVFENTAIAYAVTFEISPPSWDARAAARGPAASAASAGRAHAEAAAELKRQSLATINAADGDCWCLAGDLRNARFSDLPVFAATHERVLIDCTRLERIDFVSAGALFNTLESLRRAGKRVVFREPNHLVSELLAVFGVPALAEIVNAQR</sequence>
<organism evidence="3 4">
    <name type="scientific">Rhodocyclus tenuis</name>
    <name type="common">Rhodospirillum tenue</name>
    <dbReference type="NCBI Taxonomy" id="1066"/>
    <lineage>
        <taxon>Bacteria</taxon>
        <taxon>Pseudomonadati</taxon>
        <taxon>Pseudomonadota</taxon>
        <taxon>Betaproteobacteria</taxon>
        <taxon>Rhodocyclales</taxon>
        <taxon>Rhodocyclaceae</taxon>
        <taxon>Rhodocyclus</taxon>
    </lineage>
</organism>
<feature type="domain" description="STAS" evidence="2">
    <location>
        <begin position="267"/>
        <end position="461"/>
    </location>
</feature>
<comment type="caution">
    <text evidence="3">The sequence shown here is derived from an EMBL/GenBank/DDBJ whole genome shotgun (WGS) entry which is preliminary data.</text>
</comment>
<dbReference type="Gene3D" id="3.30.750.24">
    <property type="entry name" value="STAS domain"/>
    <property type="match status" value="2"/>
</dbReference>
<dbReference type="OrthoDB" id="5298269at2"/>
<dbReference type="SUPFAM" id="SSF52091">
    <property type="entry name" value="SpoIIaa-like"/>
    <property type="match status" value="2"/>
</dbReference>
<dbReference type="AlphaFoldDB" id="A0A840FV63"/>
<dbReference type="InterPro" id="IPR036513">
    <property type="entry name" value="STAS_dom_sf"/>
</dbReference>
<protein>
    <submittedName>
        <fullName evidence="3">Anti-anti-sigma regulatory factor</fullName>
    </submittedName>
</protein>
<evidence type="ECO:0000313" key="3">
    <source>
        <dbReference type="EMBL" id="MBB4245987.1"/>
    </source>
</evidence>
<evidence type="ECO:0000259" key="2">
    <source>
        <dbReference type="PROSITE" id="PS50801"/>
    </source>
</evidence>
<evidence type="ECO:0000256" key="1">
    <source>
        <dbReference type="SAM" id="MobiDB-lite"/>
    </source>
</evidence>
<dbReference type="PROSITE" id="PS50801">
    <property type="entry name" value="STAS"/>
    <property type="match status" value="1"/>
</dbReference>
<keyword evidence="4" id="KW-1185">Reference proteome</keyword>
<evidence type="ECO:0000313" key="4">
    <source>
        <dbReference type="Proteomes" id="UP000587070"/>
    </source>
</evidence>
<gene>
    <name evidence="3" type="ORF">GGD90_000336</name>
</gene>
<proteinExistence type="predicted"/>
<dbReference type="RefSeq" id="WP_153115014.1">
    <property type="nucleotide sequence ID" value="NZ_JACIGE010000001.1"/>
</dbReference>
<dbReference type="InterPro" id="IPR002645">
    <property type="entry name" value="STAS_dom"/>
</dbReference>
<dbReference type="Proteomes" id="UP000587070">
    <property type="component" value="Unassembled WGS sequence"/>
</dbReference>
<dbReference type="InterPro" id="IPR058548">
    <property type="entry name" value="MlaB-like_STAS"/>
</dbReference>
<dbReference type="Pfam" id="PF13466">
    <property type="entry name" value="STAS_2"/>
    <property type="match status" value="1"/>
</dbReference>